<dbReference type="Pfam" id="PF13193">
    <property type="entry name" value="AMP-binding_C"/>
    <property type="match status" value="1"/>
</dbReference>
<sequence length="466" mass="51769">MGKLISPHFTTWPWAKWGEERELEIALRDGSNVWTWSEVLIQINQYANGLLQQGVKRDDVVVGVAKSGIDLVWLQLACIRIGARFCAINPKTPSRQLHQLVTNISAKHIWFGEGQETISGTWHHLQLINAEYSVLAATWQPSRLATLTFTSGSTGLPKAVAHSASNHLHSAAGLLSWVEFDSCDSWLLSLPLFHVSGLAIVWRWLLSGATLVMPTEEGLLNDLCEVTHASLVPTQLKRILRSEDLPRLALKRVLLGGAFISTELTNEAQEKGIECWVGYGMTEMSSTVAAKLADGKPGVGNVLPYRELRIENGEILVRGEALALGYFRLSGIMNITNEEGWFSSKDLGHAVGAELYIHGRVDNMFISGGENIHPEKIEQALLKHTAIEHAIVIDVVDSEFGQRPVAVINTQSELTFKELQLFLQDTLTKFECPIRYEILPEHLLGTGIKISRQQVREWLHSLTITA</sequence>
<dbReference type="InterPro" id="IPR042099">
    <property type="entry name" value="ANL_N_sf"/>
</dbReference>
<comment type="similarity">
    <text evidence="1">Belongs to the ATP-dependent AMP-binding enzyme family.</text>
</comment>
<dbReference type="InterPro" id="IPR020845">
    <property type="entry name" value="AMP-binding_CS"/>
</dbReference>
<dbReference type="STRING" id="80852.AWOD_I_1786"/>
<feature type="domain" description="AMP-binding enzyme C-terminal" evidence="7">
    <location>
        <begin position="376"/>
        <end position="441"/>
    </location>
</feature>
<evidence type="ECO:0000256" key="2">
    <source>
        <dbReference type="ARBA" id="ARBA00022428"/>
    </source>
</evidence>
<dbReference type="OrthoDB" id="9803968at2"/>
<dbReference type="PATRIC" id="fig|80852.17.peg.1843"/>
<dbReference type="InterPro" id="IPR000873">
    <property type="entry name" value="AMP-dep_synth/lig_dom"/>
</dbReference>
<evidence type="ECO:0000259" key="6">
    <source>
        <dbReference type="Pfam" id="PF00501"/>
    </source>
</evidence>
<keyword evidence="3 8" id="KW-0436">Ligase</keyword>
<keyword evidence="2" id="KW-0474">Menaquinone biosynthesis</keyword>
<evidence type="ECO:0000313" key="9">
    <source>
        <dbReference type="Proteomes" id="UP000032427"/>
    </source>
</evidence>
<keyword evidence="5" id="KW-0067">ATP-binding</keyword>
<dbReference type="Pfam" id="PF00501">
    <property type="entry name" value="AMP-binding"/>
    <property type="match status" value="1"/>
</dbReference>
<dbReference type="InterPro" id="IPR045851">
    <property type="entry name" value="AMP-bd_C_sf"/>
</dbReference>
<dbReference type="NCBIfam" id="TIGR01923">
    <property type="entry name" value="menE"/>
    <property type="match status" value="1"/>
</dbReference>
<proteinExistence type="inferred from homology"/>
<reference evidence="9" key="1">
    <citation type="submission" date="2014-09" db="EMBL/GenBank/DDBJ databases">
        <authorList>
            <person name="Hjerde E."/>
        </authorList>
    </citation>
    <scope>NUCLEOTIDE SEQUENCE [LARGE SCALE GENOMIC DNA]</scope>
    <source>
        <strain evidence="9">06/09/139</strain>
    </source>
</reference>
<dbReference type="PROSITE" id="PS00455">
    <property type="entry name" value="AMP_BINDING"/>
    <property type="match status" value="1"/>
</dbReference>
<dbReference type="GO" id="GO:0031956">
    <property type="term" value="F:medium-chain fatty acid-CoA ligase activity"/>
    <property type="evidence" value="ECO:0007669"/>
    <property type="project" value="TreeGrafter"/>
</dbReference>
<dbReference type="GeneID" id="28541361"/>
<dbReference type="Gene3D" id="3.30.300.30">
    <property type="match status" value="1"/>
</dbReference>
<evidence type="ECO:0000256" key="4">
    <source>
        <dbReference type="ARBA" id="ARBA00022741"/>
    </source>
</evidence>
<dbReference type="PANTHER" id="PTHR43201:SF5">
    <property type="entry name" value="MEDIUM-CHAIN ACYL-COA LIGASE ACSF2, MITOCHONDRIAL"/>
    <property type="match status" value="1"/>
</dbReference>
<dbReference type="GO" id="GO:0005524">
    <property type="term" value="F:ATP binding"/>
    <property type="evidence" value="ECO:0007669"/>
    <property type="project" value="UniProtKB-KW"/>
</dbReference>
<gene>
    <name evidence="8" type="primary">menE</name>
    <name evidence="8" type="ORF">AWOD_I_1786</name>
</gene>
<dbReference type="InterPro" id="IPR010192">
    <property type="entry name" value="MenE"/>
</dbReference>
<dbReference type="Proteomes" id="UP000032427">
    <property type="component" value="Chromosome 1"/>
</dbReference>
<evidence type="ECO:0000259" key="7">
    <source>
        <dbReference type="Pfam" id="PF13193"/>
    </source>
</evidence>
<name>A0A090IMY9_9GAMM</name>
<dbReference type="EMBL" id="LN554846">
    <property type="protein sequence ID" value="CED71852.1"/>
    <property type="molecule type" value="Genomic_DNA"/>
</dbReference>
<protein>
    <submittedName>
        <fullName evidence="8">O-succinylbenzoate-CoA ligase</fullName>
        <ecNumber evidence="8">6.2.1.26</ecNumber>
    </submittedName>
</protein>
<organism evidence="8 9">
    <name type="scientific">Aliivibrio wodanis</name>
    <dbReference type="NCBI Taxonomy" id="80852"/>
    <lineage>
        <taxon>Bacteria</taxon>
        <taxon>Pseudomonadati</taxon>
        <taxon>Pseudomonadota</taxon>
        <taxon>Gammaproteobacteria</taxon>
        <taxon>Vibrionales</taxon>
        <taxon>Vibrionaceae</taxon>
        <taxon>Aliivibrio</taxon>
    </lineage>
</organism>
<dbReference type="Gene3D" id="3.40.50.12780">
    <property type="entry name" value="N-terminal domain of ligase-like"/>
    <property type="match status" value="1"/>
</dbReference>
<dbReference type="SUPFAM" id="SSF56801">
    <property type="entry name" value="Acetyl-CoA synthetase-like"/>
    <property type="match status" value="1"/>
</dbReference>
<keyword evidence="9" id="KW-1185">Reference proteome</keyword>
<dbReference type="GO" id="GO:0006631">
    <property type="term" value="P:fatty acid metabolic process"/>
    <property type="evidence" value="ECO:0007669"/>
    <property type="project" value="TreeGrafter"/>
</dbReference>
<evidence type="ECO:0000256" key="1">
    <source>
        <dbReference type="ARBA" id="ARBA00006432"/>
    </source>
</evidence>
<evidence type="ECO:0000313" key="8">
    <source>
        <dbReference type="EMBL" id="CED71852.1"/>
    </source>
</evidence>
<dbReference type="NCBIfam" id="NF006539">
    <property type="entry name" value="PRK09029.1"/>
    <property type="match status" value="1"/>
</dbReference>
<dbReference type="KEGG" id="awd:AWOD_I_1786"/>
<dbReference type="HOGENOM" id="CLU_000022_59_0_6"/>
<feature type="domain" description="AMP-dependent synthetase/ligase" evidence="6">
    <location>
        <begin position="21"/>
        <end position="327"/>
    </location>
</feature>
<dbReference type="PANTHER" id="PTHR43201">
    <property type="entry name" value="ACYL-COA SYNTHETASE"/>
    <property type="match status" value="1"/>
</dbReference>
<dbReference type="InterPro" id="IPR025110">
    <property type="entry name" value="AMP-bd_C"/>
</dbReference>
<dbReference type="GO" id="GO:0009234">
    <property type="term" value="P:menaquinone biosynthetic process"/>
    <property type="evidence" value="ECO:0007669"/>
    <property type="project" value="UniProtKB-KW"/>
</dbReference>
<evidence type="ECO:0000256" key="5">
    <source>
        <dbReference type="ARBA" id="ARBA00022840"/>
    </source>
</evidence>
<dbReference type="GO" id="GO:0008756">
    <property type="term" value="F:o-succinylbenzoate-CoA ligase activity"/>
    <property type="evidence" value="ECO:0007669"/>
    <property type="project" value="UniProtKB-EC"/>
</dbReference>
<evidence type="ECO:0000256" key="3">
    <source>
        <dbReference type="ARBA" id="ARBA00022598"/>
    </source>
</evidence>
<dbReference type="EC" id="6.2.1.26" evidence="8"/>
<dbReference type="AlphaFoldDB" id="A0A090IMY9"/>
<keyword evidence="4" id="KW-0547">Nucleotide-binding</keyword>
<dbReference type="CDD" id="cd17630">
    <property type="entry name" value="OSB_MenE-like"/>
    <property type="match status" value="1"/>
</dbReference>
<accession>A0A090IMY9</accession>